<dbReference type="EMBL" id="JACEIB010000027">
    <property type="protein sequence ID" value="MBA2936193.1"/>
    <property type="molecule type" value="Genomic_DNA"/>
</dbReference>
<protein>
    <submittedName>
        <fullName evidence="1">Uncharacterized protein</fullName>
    </submittedName>
</protein>
<accession>A0A838L9T8</accession>
<keyword evidence="2" id="KW-1185">Reference proteome</keyword>
<organism evidence="1 2">
    <name type="scientific">Sphingomonas chungangi</name>
    <dbReference type="NCBI Taxonomy" id="2683589"/>
    <lineage>
        <taxon>Bacteria</taxon>
        <taxon>Pseudomonadati</taxon>
        <taxon>Pseudomonadota</taxon>
        <taxon>Alphaproteobacteria</taxon>
        <taxon>Sphingomonadales</taxon>
        <taxon>Sphingomonadaceae</taxon>
        <taxon>Sphingomonas</taxon>
    </lineage>
</organism>
<proteinExistence type="predicted"/>
<sequence>MDLMHLAFEPDRERFGPTKVSIFAERLGAIFTWSDCTLCAPKDGGRSSSESNLRWSHPLRIAESPPKTFKLD</sequence>
<dbReference type="AlphaFoldDB" id="A0A838L9T8"/>
<reference evidence="1 2" key="1">
    <citation type="submission" date="2020-07" db="EMBL/GenBank/DDBJ databases">
        <authorList>
            <person name="Sun Q."/>
        </authorList>
    </citation>
    <scope>NUCLEOTIDE SEQUENCE [LARGE SCALE GENOMIC DNA]</scope>
    <source>
        <strain evidence="1 2">CGMCC 1.13654</strain>
    </source>
</reference>
<dbReference type="RefSeq" id="WP_160364072.1">
    <property type="nucleotide sequence ID" value="NZ_JACEIB010000027.1"/>
</dbReference>
<evidence type="ECO:0000313" key="1">
    <source>
        <dbReference type="EMBL" id="MBA2936193.1"/>
    </source>
</evidence>
<name>A0A838L9T8_9SPHN</name>
<dbReference type="Proteomes" id="UP000570166">
    <property type="component" value="Unassembled WGS sequence"/>
</dbReference>
<gene>
    <name evidence="1" type="ORF">HZF05_19090</name>
</gene>
<comment type="caution">
    <text evidence="1">The sequence shown here is derived from an EMBL/GenBank/DDBJ whole genome shotgun (WGS) entry which is preliminary data.</text>
</comment>
<evidence type="ECO:0000313" key="2">
    <source>
        <dbReference type="Proteomes" id="UP000570166"/>
    </source>
</evidence>